<dbReference type="AlphaFoldDB" id="A0A7H0LLV8"/>
<organism evidence="2 3">
    <name type="scientific">Sphingomonas alpina</name>
    <dbReference type="NCBI Taxonomy" id="653931"/>
    <lineage>
        <taxon>Bacteria</taxon>
        <taxon>Pseudomonadati</taxon>
        <taxon>Pseudomonadota</taxon>
        <taxon>Alphaproteobacteria</taxon>
        <taxon>Sphingomonadales</taxon>
        <taxon>Sphingomonadaceae</taxon>
        <taxon>Sphingomonas</taxon>
    </lineage>
</organism>
<feature type="signal peptide" evidence="1">
    <location>
        <begin position="1"/>
        <end position="23"/>
    </location>
</feature>
<name>A0A7H0LLV8_9SPHN</name>
<dbReference type="Proteomes" id="UP000516148">
    <property type="component" value="Chromosome"/>
</dbReference>
<dbReference type="EMBL" id="CP061038">
    <property type="protein sequence ID" value="QNQ10661.1"/>
    <property type="molecule type" value="Genomic_DNA"/>
</dbReference>
<sequence>MTRIALAIALAGVAVTSAIPANAKVCRTYVRGHHVKCHKAFRPSVNFKRKHPIKVVRCRTRAGHNVKC</sequence>
<protein>
    <submittedName>
        <fullName evidence="2">Uncharacterized protein</fullName>
    </submittedName>
</protein>
<keyword evidence="1" id="KW-0732">Signal</keyword>
<dbReference type="RefSeq" id="WP_187762952.1">
    <property type="nucleotide sequence ID" value="NZ_CP061038.1"/>
</dbReference>
<gene>
    <name evidence="2" type="ORF">H3Z74_05535</name>
</gene>
<evidence type="ECO:0000256" key="1">
    <source>
        <dbReference type="SAM" id="SignalP"/>
    </source>
</evidence>
<dbReference type="KEGG" id="spap:H3Z74_05535"/>
<accession>A0A7H0LLV8</accession>
<evidence type="ECO:0000313" key="3">
    <source>
        <dbReference type="Proteomes" id="UP000516148"/>
    </source>
</evidence>
<evidence type="ECO:0000313" key="2">
    <source>
        <dbReference type="EMBL" id="QNQ10661.1"/>
    </source>
</evidence>
<keyword evidence="3" id="KW-1185">Reference proteome</keyword>
<proteinExistence type="predicted"/>
<reference evidence="2 3" key="1">
    <citation type="submission" date="2020-09" db="EMBL/GenBank/DDBJ databases">
        <title>Sphingomonas sp., a new species isolated from pork steak.</title>
        <authorList>
            <person name="Heidler von Heilborn D."/>
        </authorList>
    </citation>
    <scope>NUCLEOTIDE SEQUENCE [LARGE SCALE GENOMIC DNA]</scope>
    <source>
        <strain evidence="3">S8-3T</strain>
    </source>
</reference>
<feature type="chain" id="PRO_5028981868" evidence="1">
    <location>
        <begin position="24"/>
        <end position="68"/>
    </location>
</feature>